<dbReference type="OrthoDB" id="9808766at2"/>
<dbReference type="RefSeq" id="WP_110486525.1">
    <property type="nucleotide sequence ID" value="NZ_QJVC01000023.1"/>
</dbReference>
<dbReference type="Pfam" id="PF04402">
    <property type="entry name" value="SIMPL"/>
    <property type="match status" value="1"/>
</dbReference>
<dbReference type="Proteomes" id="UP000247980">
    <property type="component" value="Unassembled WGS sequence"/>
</dbReference>
<protein>
    <submittedName>
        <fullName evidence="1">SIMPL domain-containing protein</fullName>
    </submittedName>
</protein>
<dbReference type="PANTHER" id="PTHR34387:SF1">
    <property type="entry name" value="PERIPLASMIC IMMUNOGENIC PROTEIN"/>
    <property type="match status" value="1"/>
</dbReference>
<keyword evidence="2" id="KW-1185">Reference proteome</keyword>
<sequence>MTAPSPSEIPGSITVSGHGLVQTTPDYFTINLGIEATQATVREAYAQAEEALNAVSATLLAQGVARELISSSALNVRVETRWQEGSGSVVTGYTVSSTLAVSLRYDQSAEDVIAAVVDTGNNNVRITGLTPVVSDPTSAQDAARAVAWTDARRAAELYAHLAGRSLGEPSQIIEGQISDSAPRPMMARAEMTLQSSPMAIEPGQSSITMTVQVTWLLN</sequence>
<dbReference type="Gene3D" id="3.30.70.2970">
    <property type="entry name" value="Protein of unknown function (DUF541), domain 2"/>
    <property type="match status" value="1"/>
</dbReference>
<evidence type="ECO:0000313" key="1">
    <source>
        <dbReference type="EMBL" id="PYI37377.1"/>
    </source>
</evidence>
<accession>A0A2V5JDP1</accession>
<comment type="caution">
    <text evidence="1">The sequence shown here is derived from an EMBL/GenBank/DDBJ whole genome shotgun (WGS) entry which is preliminary data.</text>
</comment>
<name>A0A2V5JDP1_9MICC</name>
<dbReference type="AlphaFoldDB" id="A0A2V5JDP1"/>
<dbReference type="Gene3D" id="3.30.110.170">
    <property type="entry name" value="Protein of unknown function (DUF541), domain 1"/>
    <property type="match status" value="1"/>
</dbReference>
<dbReference type="PANTHER" id="PTHR34387">
    <property type="entry name" value="SLR1258 PROTEIN"/>
    <property type="match status" value="1"/>
</dbReference>
<evidence type="ECO:0000313" key="2">
    <source>
        <dbReference type="Proteomes" id="UP000247980"/>
    </source>
</evidence>
<proteinExistence type="predicted"/>
<dbReference type="InterPro" id="IPR052022">
    <property type="entry name" value="26kDa_periplasmic_antigen"/>
</dbReference>
<organism evidence="1 2">
    <name type="scientific">Arthrobacter psychrolactophilus</name>
    <dbReference type="NCBI Taxonomy" id="92442"/>
    <lineage>
        <taxon>Bacteria</taxon>
        <taxon>Bacillati</taxon>
        <taxon>Actinomycetota</taxon>
        <taxon>Actinomycetes</taxon>
        <taxon>Micrococcales</taxon>
        <taxon>Micrococcaceae</taxon>
        <taxon>Arthrobacter</taxon>
    </lineage>
</organism>
<reference evidence="1 2" key="1">
    <citation type="submission" date="2018-05" db="EMBL/GenBank/DDBJ databases">
        <title>Genetic diversity of glacier-inhabiting Cryobacterium bacteria in China and description of Cryobacterium mengkeensis sp. nov. and Arthrobacter glacialis sp. nov.</title>
        <authorList>
            <person name="Liu Q."/>
            <person name="Xin Y.-H."/>
        </authorList>
    </citation>
    <scope>NUCLEOTIDE SEQUENCE [LARGE SCALE GENOMIC DNA]</scope>
    <source>
        <strain evidence="1 2">B7</strain>
    </source>
</reference>
<gene>
    <name evidence="1" type="ORF">CVS30_15820</name>
</gene>
<dbReference type="GO" id="GO:0006974">
    <property type="term" value="P:DNA damage response"/>
    <property type="evidence" value="ECO:0007669"/>
    <property type="project" value="TreeGrafter"/>
</dbReference>
<dbReference type="InterPro" id="IPR007497">
    <property type="entry name" value="SIMPL/DUF541"/>
</dbReference>
<dbReference type="EMBL" id="QJVC01000023">
    <property type="protein sequence ID" value="PYI37377.1"/>
    <property type="molecule type" value="Genomic_DNA"/>
</dbReference>